<organism evidence="3">
    <name type="scientific">marine sediment metagenome</name>
    <dbReference type="NCBI Taxonomy" id="412755"/>
    <lineage>
        <taxon>unclassified sequences</taxon>
        <taxon>metagenomes</taxon>
        <taxon>ecological metagenomes</taxon>
    </lineage>
</organism>
<accession>A0A0F9F5D4</accession>
<reference evidence="3" key="1">
    <citation type="journal article" date="2015" name="Nature">
        <title>Complex archaea that bridge the gap between prokaryotes and eukaryotes.</title>
        <authorList>
            <person name="Spang A."/>
            <person name="Saw J.H."/>
            <person name="Jorgensen S.L."/>
            <person name="Zaremba-Niedzwiedzka K."/>
            <person name="Martijn J."/>
            <person name="Lind A.E."/>
            <person name="van Eijk R."/>
            <person name="Schleper C."/>
            <person name="Guy L."/>
            <person name="Ettema T.J."/>
        </authorList>
    </citation>
    <scope>NUCLEOTIDE SEQUENCE</scope>
</reference>
<dbReference type="EMBL" id="LAZR01031892">
    <property type="protein sequence ID" value="KKL52445.1"/>
    <property type="molecule type" value="Genomic_DNA"/>
</dbReference>
<evidence type="ECO:0000256" key="1">
    <source>
        <dbReference type="SAM" id="Coils"/>
    </source>
</evidence>
<keyword evidence="1" id="KW-0175">Coiled coil</keyword>
<feature type="coiled-coil region" evidence="1">
    <location>
        <begin position="100"/>
        <end position="134"/>
    </location>
</feature>
<keyword evidence="2" id="KW-0812">Transmembrane</keyword>
<evidence type="ECO:0000256" key="2">
    <source>
        <dbReference type="SAM" id="Phobius"/>
    </source>
</evidence>
<keyword evidence="2" id="KW-1133">Transmembrane helix</keyword>
<protein>
    <recommendedName>
        <fullName evidence="4">Orphan protein</fullName>
    </recommendedName>
</protein>
<sequence>MAENFRVMFAGLAQNTDQAHAISQLATKLKAPTAKVAAFFDNKPLFAPCEKEKALKQAKLLASVGVISKLQPVETSTASSTVASDNETSSQRDERIFNALDYITSSLIRIEEKLDDLEQRLSTTQQQANADEDEDWQNDDLLLDEELTTPIKKRSNVLLFSLIAMVVILLVLLGLSFAFPDLFSV</sequence>
<comment type="caution">
    <text evidence="3">The sequence shown here is derived from an EMBL/GenBank/DDBJ whole genome shotgun (WGS) entry which is preliminary data.</text>
</comment>
<evidence type="ECO:0000313" key="3">
    <source>
        <dbReference type="EMBL" id="KKL52445.1"/>
    </source>
</evidence>
<name>A0A0F9F5D4_9ZZZZ</name>
<feature type="transmembrane region" description="Helical" evidence="2">
    <location>
        <begin position="157"/>
        <end position="179"/>
    </location>
</feature>
<keyword evidence="2" id="KW-0472">Membrane</keyword>
<dbReference type="AlphaFoldDB" id="A0A0F9F5D4"/>
<proteinExistence type="predicted"/>
<evidence type="ECO:0008006" key="4">
    <source>
        <dbReference type="Google" id="ProtNLM"/>
    </source>
</evidence>
<gene>
    <name evidence="3" type="ORF">LCGC14_2285390</name>
</gene>